<keyword evidence="2" id="KW-1185">Reference proteome</keyword>
<reference evidence="2" key="1">
    <citation type="submission" date="2016-10" db="EMBL/GenBank/DDBJ databases">
        <authorList>
            <person name="Varghese N."/>
            <person name="Submissions S."/>
        </authorList>
    </citation>
    <scope>NUCLEOTIDE SEQUENCE [LARGE SCALE GENOMIC DNA]</scope>
    <source>
        <strain evidence="2">S9</strain>
    </source>
</reference>
<organism evidence="1 2">
    <name type="scientific">Salipaludibacillus aurantiacus</name>
    <dbReference type="NCBI Taxonomy" id="1601833"/>
    <lineage>
        <taxon>Bacteria</taxon>
        <taxon>Bacillati</taxon>
        <taxon>Bacillota</taxon>
        <taxon>Bacilli</taxon>
        <taxon>Bacillales</taxon>
        <taxon>Bacillaceae</taxon>
    </lineage>
</organism>
<gene>
    <name evidence="1" type="ORF">SAMN05518684_11321</name>
</gene>
<accession>A0A1H9VXN7</accession>
<dbReference type="InterPro" id="IPR025072">
    <property type="entry name" value="Fur_reg_FbpA"/>
</dbReference>
<dbReference type="STRING" id="1601833.SAMN05518684_11321"/>
<dbReference type="AlphaFoldDB" id="A0A1H9VXN7"/>
<dbReference type="EMBL" id="FOGT01000013">
    <property type="protein sequence ID" value="SES26127.1"/>
    <property type="molecule type" value="Genomic_DNA"/>
</dbReference>
<dbReference type="OrthoDB" id="2974077at2"/>
<proteinExistence type="predicted"/>
<dbReference type="RefSeq" id="WP_093053936.1">
    <property type="nucleotide sequence ID" value="NZ_FOGT01000013.1"/>
</dbReference>
<protein>
    <submittedName>
        <fullName evidence="1">Fur-regulated basic protein A</fullName>
    </submittedName>
</protein>
<sequence length="52" mass="6181">MKEYEQDHNGDSKEDIIQHLIKSGCYKSSDGRQLYELTIFELAHEYHNSLHE</sequence>
<evidence type="ECO:0000313" key="1">
    <source>
        <dbReference type="EMBL" id="SES26127.1"/>
    </source>
</evidence>
<name>A0A1H9VXN7_9BACI</name>
<dbReference type="Proteomes" id="UP000198571">
    <property type="component" value="Unassembled WGS sequence"/>
</dbReference>
<dbReference type="Pfam" id="PF13076">
    <property type="entry name" value="Fur_reg_FbpA"/>
    <property type="match status" value="1"/>
</dbReference>
<evidence type="ECO:0000313" key="2">
    <source>
        <dbReference type="Proteomes" id="UP000198571"/>
    </source>
</evidence>